<gene>
    <name evidence="1" type="ORF">C1J01_46850</name>
</gene>
<dbReference type="EMBL" id="POUD01000470">
    <property type="protein sequence ID" value="PZG03019.1"/>
    <property type="molecule type" value="Genomic_DNA"/>
</dbReference>
<dbReference type="AlphaFoldDB" id="A0A2W2DGF4"/>
<proteinExistence type="predicted"/>
<evidence type="ECO:0008006" key="3">
    <source>
        <dbReference type="Google" id="ProtNLM"/>
    </source>
</evidence>
<reference evidence="1 2" key="1">
    <citation type="submission" date="2018-01" db="EMBL/GenBank/DDBJ databases">
        <title>Draft genome sequence of Nonomuraea sp. KC333.</title>
        <authorList>
            <person name="Sahin N."/>
            <person name="Saygin H."/>
            <person name="Ay H."/>
        </authorList>
    </citation>
    <scope>NUCLEOTIDE SEQUENCE [LARGE SCALE GENOMIC DNA]</scope>
    <source>
        <strain evidence="1 2">KC333</strain>
    </source>
</reference>
<dbReference type="RefSeq" id="WP_111185507.1">
    <property type="nucleotide sequence ID" value="NZ_POUD01000470.1"/>
</dbReference>
<dbReference type="Proteomes" id="UP000249304">
    <property type="component" value="Unassembled WGS sequence"/>
</dbReference>
<evidence type="ECO:0000313" key="1">
    <source>
        <dbReference type="EMBL" id="PZG03019.1"/>
    </source>
</evidence>
<accession>A0A2W2DGF4</accession>
<comment type="caution">
    <text evidence="1">The sequence shown here is derived from an EMBL/GenBank/DDBJ whole genome shotgun (WGS) entry which is preliminary data.</text>
</comment>
<evidence type="ECO:0000313" key="2">
    <source>
        <dbReference type="Proteomes" id="UP000249304"/>
    </source>
</evidence>
<dbReference type="OrthoDB" id="3695289at2"/>
<organism evidence="1 2">
    <name type="scientific">Nonomuraea aridisoli</name>
    <dbReference type="NCBI Taxonomy" id="2070368"/>
    <lineage>
        <taxon>Bacteria</taxon>
        <taxon>Bacillati</taxon>
        <taxon>Actinomycetota</taxon>
        <taxon>Actinomycetes</taxon>
        <taxon>Streptosporangiales</taxon>
        <taxon>Streptosporangiaceae</taxon>
        <taxon>Nonomuraea</taxon>
    </lineage>
</organism>
<protein>
    <recommendedName>
        <fullName evidence="3">Resolvase/invertase-type recombinase catalytic domain-containing protein</fullName>
    </recommendedName>
</protein>
<keyword evidence="2" id="KW-1185">Reference proteome</keyword>
<sequence>MEDGTLWTTLTEQREVDGPIVYGYLRLDRSSHERLAALTVTLAQYCDQHELQLCGIFTDRGRGSVNDRAFVGLLNLLTVSDAYGVVLPTSHHLGGRRIADQRRERIDALGARLLYVRDSRRTAPPALRSIQAWPLASSRR</sequence>
<name>A0A2W2DGF4_9ACTN</name>